<dbReference type="SUPFAM" id="SSF54631">
    <property type="entry name" value="CBS-domain pair"/>
    <property type="match status" value="1"/>
</dbReference>
<evidence type="ECO:0000313" key="5">
    <source>
        <dbReference type="Proteomes" id="UP000244930"/>
    </source>
</evidence>
<evidence type="ECO:0000313" key="4">
    <source>
        <dbReference type="EMBL" id="AWI74023.1"/>
    </source>
</evidence>
<name>A0A2U8GLI4_9RHOO</name>
<dbReference type="PANTHER" id="PTHR43080">
    <property type="entry name" value="CBS DOMAIN-CONTAINING PROTEIN CBSX3, MITOCHONDRIAL"/>
    <property type="match status" value="1"/>
</dbReference>
<organism evidence="4 5">
    <name type="scientific">Parazoarcus communis</name>
    <dbReference type="NCBI Taxonomy" id="41977"/>
    <lineage>
        <taxon>Bacteria</taxon>
        <taxon>Pseudomonadati</taxon>
        <taxon>Pseudomonadota</taxon>
        <taxon>Betaproteobacteria</taxon>
        <taxon>Rhodocyclales</taxon>
        <taxon>Zoogloeaceae</taxon>
        <taxon>Parazoarcus</taxon>
    </lineage>
</organism>
<dbReference type="KEGG" id="acom:CEW83_01300"/>
<dbReference type="Gene3D" id="3.10.580.10">
    <property type="entry name" value="CBS-domain"/>
    <property type="match status" value="1"/>
</dbReference>
<evidence type="ECO:0000259" key="3">
    <source>
        <dbReference type="PROSITE" id="PS51371"/>
    </source>
</evidence>
<dbReference type="AlphaFoldDB" id="A0A2U8GLI4"/>
<feature type="domain" description="CBS" evidence="3">
    <location>
        <begin position="9"/>
        <end position="67"/>
    </location>
</feature>
<dbReference type="InterPro" id="IPR000644">
    <property type="entry name" value="CBS_dom"/>
</dbReference>
<dbReference type="RefSeq" id="WP_108947731.1">
    <property type="nucleotide sequence ID" value="NZ_CP022187.1"/>
</dbReference>
<protein>
    <submittedName>
        <fullName evidence="4">Inosine-5-monophosphate dehydrogenase</fullName>
    </submittedName>
</protein>
<keyword evidence="1 2" id="KW-0129">CBS domain</keyword>
<reference evidence="4 5" key="1">
    <citation type="submission" date="2017-06" db="EMBL/GenBank/DDBJ databases">
        <title>Azoarcus.</title>
        <authorList>
            <person name="Woo J.-H."/>
            <person name="Kim H.-S."/>
        </authorList>
    </citation>
    <scope>NUCLEOTIDE SEQUENCE [LARGE SCALE GENOMIC DNA]</scope>
    <source>
        <strain evidence="4 5">TSPY31</strain>
    </source>
</reference>
<dbReference type="Proteomes" id="UP000244930">
    <property type="component" value="Chromosome"/>
</dbReference>
<dbReference type="EMBL" id="CP022187">
    <property type="protein sequence ID" value="AWI74023.1"/>
    <property type="molecule type" value="Genomic_DNA"/>
</dbReference>
<dbReference type="InterPro" id="IPR051257">
    <property type="entry name" value="Diverse_CBS-Domain"/>
</dbReference>
<dbReference type="PANTHER" id="PTHR43080:SF2">
    <property type="entry name" value="CBS DOMAIN-CONTAINING PROTEIN"/>
    <property type="match status" value="1"/>
</dbReference>
<gene>
    <name evidence="4" type="ORF">CEW83_01300</name>
</gene>
<keyword evidence="5" id="KW-1185">Reference proteome</keyword>
<accession>A0A2U8GLI4</accession>
<evidence type="ECO:0000256" key="2">
    <source>
        <dbReference type="PROSITE-ProRule" id="PRU00703"/>
    </source>
</evidence>
<feature type="domain" description="CBS" evidence="3">
    <location>
        <begin position="76"/>
        <end position="133"/>
    </location>
</feature>
<dbReference type="SMART" id="SM00116">
    <property type="entry name" value="CBS"/>
    <property type="match status" value="2"/>
</dbReference>
<dbReference type="PROSITE" id="PS51371">
    <property type="entry name" value="CBS"/>
    <property type="match status" value="2"/>
</dbReference>
<dbReference type="InterPro" id="IPR046342">
    <property type="entry name" value="CBS_dom_sf"/>
</dbReference>
<proteinExistence type="predicted"/>
<sequence>MPMRKVGDVIRGQTVVTAARSLTVFEASKKMAQARVGAIMVVEDERLTGLFTERDALNRVLAAGLDPTRTILGDVMTTALQTIEAEQPLGHAMHLMFEGGFRHVPVVKGDRPIGMVSARDALGTEMVAFEHELEQRASITELL</sequence>
<dbReference type="Pfam" id="PF00571">
    <property type="entry name" value="CBS"/>
    <property type="match status" value="2"/>
</dbReference>
<evidence type="ECO:0000256" key="1">
    <source>
        <dbReference type="ARBA" id="ARBA00023122"/>
    </source>
</evidence>